<feature type="region of interest" description="Disordered" evidence="1">
    <location>
        <begin position="1"/>
        <end position="26"/>
    </location>
</feature>
<keyword evidence="3" id="KW-1185">Reference proteome</keyword>
<dbReference type="Proteomes" id="UP001303115">
    <property type="component" value="Unassembled WGS sequence"/>
</dbReference>
<sequence>MASTPSQLEAGLEEQPPTPVKAATNTANVEAVDATDAADHDRPVRILVQTTTHLVPGDKSMGFGERVDGMVKLICHHVWQRDYDPLRERQWMHGGAHPT</sequence>
<evidence type="ECO:0000256" key="1">
    <source>
        <dbReference type="SAM" id="MobiDB-lite"/>
    </source>
</evidence>
<dbReference type="AlphaFoldDB" id="A0AAN6SLN7"/>
<name>A0AAN6SLN7_9PEZI</name>
<reference evidence="3" key="1">
    <citation type="journal article" date="2023" name="Mol. Phylogenet. Evol.">
        <title>Genome-scale phylogeny and comparative genomics of the fungal order Sordariales.</title>
        <authorList>
            <person name="Hensen N."/>
            <person name="Bonometti L."/>
            <person name="Westerberg I."/>
            <person name="Brannstrom I.O."/>
            <person name="Guillou S."/>
            <person name="Cros-Aarteil S."/>
            <person name="Calhoun S."/>
            <person name="Haridas S."/>
            <person name="Kuo A."/>
            <person name="Mondo S."/>
            <person name="Pangilinan J."/>
            <person name="Riley R."/>
            <person name="LaButti K."/>
            <person name="Andreopoulos B."/>
            <person name="Lipzen A."/>
            <person name="Chen C."/>
            <person name="Yan M."/>
            <person name="Daum C."/>
            <person name="Ng V."/>
            <person name="Clum A."/>
            <person name="Steindorff A."/>
            <person name="Ohm R.A."/>
            <person name="Martin F."/>
            <person name="Silar P."/>
            <person name="Natvig D.O."/>
            <person name="Lalanne C."/>
            <person name="Gautier V."/>
            <person name="Ament-Velasquez S.L."/>
            <person name="Kruys A."/>
            <person name="Hutchinson M.I."/>
            <person name="Powell A.J."/>
            <person name="Barry K."/>
            <person name="Miller A.N."/>
            <person name="Grigoriev I.V."/>
            <person name="Debuchy R."/>
            <person name="Gladieux P."/>
            <person name="Hiltunen Thoren M."/>
            <person name="Johannesson H."/>
        </authorList>
    </citation>
    <scope>NUCLEOTIDE SEQUENCE [LARGE SCALE GENOMIC DNA]</scope>
    <source>
        <strain evidence="3">CBS 284.82</strain>
    </source>
</reference>
<dbReference type="EMBL" id="MU854632">
    <property type="protein sequence ID" value="KAK4032234.1"/>
    <property type="molecule type" value="Genomic_DNA"/>
</dbReference>
<accession>A0AAN6SLN7</accession>
<organism evidence="2 3">
    <name type="scientific">Parachaetomium inaequale</name>
    <dbReference type="NCBI Taxonomy" id="2588326"/>
    <lineage>
        <taxon>Eukaryota</taxon>
        <taxon>Fungi</taxon>
        <taxon>Dikarya</taxon>
        <taxon>Ascomycota</taxon>
        <taxon>Pezizomycotina</taxon>
        <taxon>Sordariomycetes</taxon>
        <taxon>Sordariomycetidae</taxon>
        <taxon>Sordariales</taxon>
        <taxon>Chaetomiaceae</taxon>
        <taxon>Parachaetomium</taxon>
    </lineage>
</organism>
<evidence type="ECO:0000313" key="3">
    <source>
        <dbReference type="Proteomes" id="UP001303115"/>
    </source>
</evidence>
<gene>
    <name evidence="2" type="ORF">C8A01DRAFT_41327</name>
</gene>
<evidence type="ECO:0000313" key="2">
    <source>
        <dbReference type="EMBL" id="KAK4032234.1"/>
    </source>
</evidence>
<protein>
    <submittedName>
        <fullName evidence="2">Uncharacterized protein</fullName>
    </submittedName>
</protein>
<proteinExistence type="predicted"/>
<comment type="caution">
    <text evidence="2">The sequence shown here is derived from an EMBL/GenBank/DDBJ whole genome shotgun (WGS) entry which is preliminary data.</text>
</comment>